<dbReference type="RefSeq" id="WP_145194168.1">
    <property type="nucleotide sequence ID" value="NZ_CP036434.1"/>
</dbReference>
<keyword evidence="4" id="KW-1185">Reference proteome</keyword>
<dbReference type="NCBIfam" id="TIGR01845">
    <property type="entry name" value="outer_NodT"/>
    <property type="match status" value="1"/>
</dbReference>
<evidence type="ECO:0000256" key="2">
    <source>
        <dbReference type="RuleBase" id="RU362097"/>
    </source>
</evidence>
<keyword evidence="2" id="KW-0449">Lipoprotein</keyword>
<sequence length="488" mass="51579" precursor="true">MTHPPFQCIAWAALAPFMSGCTLTARAPDAIAPELGIDVPTAWATVADSASVDARWWDGFDDATLSSLVDEALRTNHDLKGAAARLEVAAAQARVAGAVLLPTLDAGLNGQRQAQNFAALPIPGLGGGTQSVTSDSFGVSLNFRWELDLWGRLRAGARAAAADLQAESDAYVAASLSLAAQTAKAWYALTEAGLQLQLAEATVASFKETRRQATDRTAAGVQAPVDEHLSEANVASAEANLQARAEAHSRAARQLEVILGRYPSAELQNANDLERTTPAIPSGIPSEVIRRRPDVRVLERQLAAALERAGAARANLYPQLTLTGSAGTSSAEFEDLLSGDFFIWNIAGGLVQPLFAGGRLRAEVKAAESRIKVASEAFAQGVLEAFLDVEATLTAETFLAGQETALVRAADASKRAADIASNRYSQGIESLLLVLESQRRELDARSRLLSVRRARLDARIDLHLALGGGFTAETSDSTTTRSQDGASQ</sequence>
<feature type="signal peptide" evidence="2">
    <location>
        <begin position="1"/>
        <end position="27"/>
    </location>
</feature>
<keyword evidence="2" id="KW-0472">Membrane</keyword>
<dbReference type="EMBL" id="CP036434">
    <property type="protein sequence ID" value="QDV04720.1"/>
    <property type="molecule type" value="Genomic_DNA"/>
</dbReference>
<dbReference type="InterPro" id="IPR003423">
    <property type="entry name" value="OMP_efflux"/>
</dbReference>
<dbReference type="OrthoDB" id="9783163at2"/>
<dbReference type="Gene3D" id="2.20.200.10">
    <property type="entry name" value="Outer membrane efflux proteins (OEP)"/>
    <property type="match status" value="1"/>
</dbReference>
<dbReference type="GO" id="GO:0005886">
    <property type="term" value="C:plasma membrane"/>
    <property type="evidence" value="ECO:0007669"/>
    <property type="project" value="UniProtKB-SubCell"/>
</dbReference>
<organism evidence="3 4">
    <name type="scientific">Saltatorellus ferox</name>
    <dbReference type="NCBI Taxonomy" id="2528018"/>
    <lineage>
        <taxon>Bacteria</taxon>
        <taxon>Pseudomonadati</taxon>
        <taxon>Planctomycetota</taxon>
        <taxon>Planctomycetia</taxon>
        <taxon>Planctomycetia incertae sedis</taxon>
        <taxon>Saltatorellus</taxon>
    </lineage>
</organism>
<dbReference type="Gene3D" id="1.20.1600.10">
    <property type="entry name" value="Outer membrane efflux proteins (OEP)"/>
    <property type="match status" value="1"/>
</dbReference>
<dbReference type="SUPFAM" id="SSF56954">
    <property type="entry name" value="Outer membrane efflux proteins (OEP)"/>
    <property type="match status" value="1"/>
</dbReference>
<protein>
    <submittedName>
        <fullName evidence="3">Outer membrane protein OprM</fullName>
    </submittedName>
</protein>
<gene>
    <name evidence="3" type="primary">oprM_1</name>
    <name evidence="3" type="ORF">Poly30_02130</name>
</gene>
<dbReference type="Pfam" id="PF02321">
    <property type="entry name" value="OEP"/>
    <property type="match status" value="2"/>
</dbReference>
<dbReference type="Proteomes" id="UP000320390">
    <property type="component" value="Chromosome"/>
</dbReference>
<reference evidence="3 4" key="1">
    <citation type="submission" date="2019-02" db="EMBL/GenBank/DDBJ databases">
        <title>Deep-cultivation of Planctomycetes and their phenomic and genomic characterization uncovers novel biology.</title>
        <authorList>
            <person name="Wiegand S."/>
            <person name="Jogler M."/>
            <person name="Boedeker C."/>
            <person name="Pinto D."/>
            <person name="Vollmers J."/>
            <person name="Rivas-Marin E."/>
            <person name="Kohn T."/>
            <person name="Peeters S.H."/>
            <person name="Heuer A."/>
            <person name="Rast P."/>
            <person name="Oberbeckmann S."/>
            <person name="Bunk B."/>
            <person name="Jeske O."/>
            <person name="Meyerdierks A."/>
            <person name="Storesund J.E."/>
            <person name="Kallscheuer N."/>
            <person name="Luecker S."/>
            <person name="Lage O.M."/>
            <person name="Pohl T."/>
            <person name="Merkel B.J."/>
            <person name="Hornburger P."/>
            <person name="Mueller R.-W."/>
            <person name="Bruemmer F."/>
            <person name="Labrenz M."/>
            <person name="Spormann A.M."/>
            <person name="Op den Camp H."/>
            <person name="Overmann J."/>
            <person name="Amann R."/>
            <person name="Jetten M.S.M."/>
            <person name="Mascher T."/>
            <person name="Medema M.H."/>
            <person name="Devos D.P."/>
            <person name="Kaster A.-K."/>
            <person name="Ovreas L."/>
            <person name="Rohde M."/>
            <person name="Galperin M.Y."/>
            <person name="Jogler C."/>
        </authorList>
    </citation>
    <scope>NUCLEOTIDE SEQUENCE [LARGE SCALE GENOMIC DNA]</scope>
    <source>
        <strain evidence="3 4">Poly30</strain>
    </source>
</reference>
<comment type="subcellular location">
    <subcellularLocation>
        <location evidence="2">Cell membrane</location>
        <topology evidence="2">Lipid-anchor</topology>
    </subcellularLocation>
</comment>
<name>A0A518EKW0_9BACT</name>
<comment type="similarity">
    <text evidence="1 2">Belongs to the outer membrane factor (OMF) (TC 1.B.17) family.</text>
</comment>
<evidence type="ECO:0000313" key="4">
    <source>
        <dbReference type="Proteomes" id="UP000320390"/>
    </source>
</evidence>
<keyword evidence="2" id="KW-1134">Transmembrane beta strand</keyword>
<dbReference type="AlphaFoldDB" id="A0A518EKW0"/>
<evidence type="ECO:0000256" key="1">
    <source>
        <dbReference type="ARBA" id="ARBA00007613"/>
    </source>
</evidence>
<evidence type="ECO:0000313" key="3">
    <source>
        <dbReference type="EMBL" id="QDV04720.1"/>
    </source>
</evidence>
<feature type="chain" id="PRO_5022250950" evidence="2">
    <location>
        <begin position="28"/>
        <end position="488"/>
    </location>
</feature>
<dbReference type="GO" id="GO:0015562">
    <property type="term" value="F:efflux transmembrane transporter activity"/>
    <property type="evidence" value="ECO:0007669"/>
    <property type="project" value="InterPro"/>
</dbReference>
<proteinExistence type="inferred from homology"/>
<dbReference type="InterPro" id="IPR010131">
    <property type="entry name" value="MdtP/NodT-like"/>
</dbReference>
<keyword evidence="2" id="KW-0564">Palmitate</keyword>
<keyword evidence="2" id="KW-0812">Transmembrane</keyword>
<accession>A0A518EKW0</accession>
<dbReference type="PANTHER" id="PTHR30203">
    <property type="entry name" value="OUTER MEMBRANE CATION EFFLUX PROTEIN"/>
    <property type="match status" value="1"/>
</dbReference>
<keyword evidence="2" id="KW-0732">Signal</keyword>
<dbReference type="PANTHER" id="PTHR30203:SF29">
    <property type="entry name" value="PROTEIN CYAE"/>
    <property type="match status" value="1"/>
</dbReference>